<sequence>MTVQQQIHLVGQKLNDTHIVLGFKMRIFWDYIQPDNKSGIPIILRAAELCLLYEGQRRIPSTHYNDVSALQRGGGEVIEDEEEVSNNDSGSDDEEKSNEQGSRDDS</sequence>
<accession>A0AAN9T016</accession>
<organism evidence="2 3">
    <name type="scientific">Psophocarpus tetragonolobus</name>
    <name type="common">Winged bean</name>
    <name type="synonym">Dolichos tetragonolobus</name>
    <dbReference type="NCBI Taxonomy" id="3891"/>
    <lineage>
        <taxon>Eukaryota</taxon>
        <taxon>Viridiplantae</taxon>
        <taxon>Streptophyta</taxon>
        <taxon>Embryophyta</taxon>
        <taxon>Tracheophyta</taxon>
        <taxon>Spermatophyta</taxon>
        <taxon>Magnoliopsida</taxon>
        <taxon>eudicotyledons</taxon>
        <taxon>Gunneridae</taxon>
        <taxon>Pentapetalae</taxon>
        <taxon>rosids</taxon>
        <taxon>fabids</taxon>
        <taxon>Fabales</taxon>
        <taxon>Fabaceae</taxon>
        <taxon>Papilionoideae</taxon>
        <taxon>50 kb inversion clade</taxon>
        <taxon>NPAAA clade</taxon>
        <taxon>indigoferoid/millettioid clade</taxon>
        <taxon>Phaseoleae</taxon>
        <taxon>Psophocarpus</taxon>
    </lineage>
</organism>
<evidence type="ECO:0000313" key="3">
    <source>
        <dbReference type="Proteomes" id="UP001386955"/>
    </source>
</evidence>
<proteinExistence type="predicted"/>
<feature type="region of interest" description="Disordered" evidence="1">
    <location>
        <begin position="72"/>
        <end position="106"/>
    </location>
</feature>
<dbReference type="AlphaFoldDB" id="A0AAN9T016"/>
<comment type="caution">
    <text evidence="2">The sequence shown here is derived from an EMBL/GenBank/DDBJ whole genome shotgun (WGS) entry which is preliminary data.</text>
</comment>
<reference evidence="2 3" key="1">
    <citation type="submission" date="2024-01" db="EMBL/GenBank/DDBJ databases">
        <title>The genomes of 5 underutilized Papilionoideae crops provide insights into root nodulation and disease resistanc.</title>
        <authorList>
            <person name="Jiang F."/>
        </authorList>
    </citation>
    <scope>NUCLEOTIDE SEQUENCE [LARGE SCALE GENOMIC DNA]</scope>
    <source>
        <strain evidence="2">DUOXIRENSHENG_FW03</strain>
        <tissue evidence="2">Leaves</tissue>
    </source>
</reference>
<keyword evidence="3" id="KW-1185">Reference proteome</keyword>
<dbReference type="EMBL" id="JAYMYS010000001">
    <property type="protein sequence ID" value="KAK7411394.1"/>
    <property type="molecule type" value="Genomic_DNA"/>
</dbReference>
<evidence type="ECO:0000313" key="2">
    <source>
        <dbReference type="EMBL" id="KAK7411394.1"/>
    </source>
</evidence>
<gene>
    <name evidence="2" type="ORF">VNO78_02827</name>
</gene>
<feature type="compositionally biased region" description="Basic and acidic residues" evidence="1">
    <location>
        <begin position="97"/>
        <end position="106"/>
    </location>
</feature>
<feature type="compositionally biased region" description="Acidic residues" evidence="1">
    <location>
        <begin position="77"/>
        <end position="96"/>
    </location>
</feature>
<evidence type="ECO:0000256" key="1">
    <source>
        <dbReference type="SAM" id="MobiDB-lite"/>
    </source>
</evidence>
<dbReference type="Proteomes" id="UP001386955">
    <property type="component" value="Unassembled WGS sequence"/>
</dbReference>
<protein>
    <submittedName>
        <fullName evidence="2">Uncharacterized protein</fullName>
    </submittedName>
</protein>
<name>A0AAN9T016_PSOTE</name>